<dbReference type="EMBL" id="FNXY01000001">
    <property type="protein sequence ID" value="SEI39693.1"/>
    <property type="molecule type" value="Genomic_DNA"/>
</dbReference>
<evidence type="ECO:0008006" key="5">
    <source>
        <dbReference type="Google" id="ProtNLM"/>
    </source>
</evidence>
<reference evidence="3 4" key="1">
    <citation type="submission" date="2016-10" db="EMBL/GenBank/DDBJ databases">
        <authorList>
            <person name="de Groot N.N."/>
        </authorList>
    </citation>
    <scope>NUCLEOTIDE SEQUENCE [LARGE SCALE GENOMIC DNA]</scope>
    <source>
        <strain evidence="3 4">DSM 19938</strain>
    </source>
</reference>
<gene>
    <name evidence="3" type="ORF">SAMN04487995_0377</name>
</gene>
<dbReference type="AlphaFoldDB" id="A0A1H6Q7F2"/>
<evidence type="ECO:0000256" key="2">
    <source>
        <dbReference type="SAM" id="SignalP"/>
    </source>
</evidence>
<sequence length="225" mass="25892">MKFRLLFFMVLAFAMLAPVPQTKAANPWAAIIKAAIRRVVRAVDLLIQRRQNAVIKLQNAQKALENAMAKLKLDQIEDWVRKQRDLYQAYYQELRKVKEVIAYYFKVKQIAQQQERILEQYQKAWGMLSSSTHFTASELLYMQSVYTGLLDQTAKTTDMLTLAIGSDLTQMSDAQRLALINQAAESTQQLYEDLTRFTEQNMLLALSRGNSTDDNGMIRQLYGLP</sequence>
<proteinExistence type="predicted"/>
<evidence type="ECO:0000313" key="4">
    <source>
        <dbReference type="Proteomes" id="UP000199532"/>
    </source>
</evidence>
<feature type="coiled-coil region" evidence="1">
    <location>
        <begin position="47"/>
        <end position="77"/>
    </location>
</feature>
<keyword evidence="4" id="KW-1185">Reference proteome</keyword>
<evidence type="ECO:0000313" key="3">
    <source>
        <dbReference type="EMBL" id="SEI39693.1"/>
    </source>
</evidence>
<feature type="signal peptide" evidence="2">
    <location>
        <begin position="1"/>
        <end position="24"/>
    </location>
</feature>
<dbReference type="Proteomes" id="UP000199532">
    <property type="component" value="Unassembled WGS sequence"/>
</dbReference>
<dbReference type="STRING" id="408657.SAMN04487995_0377"/>
<feature type="chain" id="PRO_5011771549" description="Conjugal transfer protein TraI" evidence="2">
    <location>
        <begin position="25"/>
        <end position="225"/>
    </location>
</feature>
<accession>A0A1H6Q7F2</accession>
<dbReference type="RefSeq" id="WP_090331367.1">
    <property type="nucleotide sequence ID" value="NZ_FNXY01000001.1"/>
</dbReference>
<keyword evidence="1" id="KW-0175">Coiled coil</keyword>
<keyword evidence="2" id="KW-0732">Signal</keyword>
<evidence type="ECO:0000256" key="1">
    <source>
        <dbReference type="SAM" id="Coils"/>
    </source>
</evidence>
<name>A0A1H6Q7F2_9BACT</name>
<protein>
    <recommendedName>
        <fullName evidence="5">Conjugal transfer protein TraI</fullName>
    </recommendedName>
</protein>
<dbReference type="OrthoDB" id="793529at2"/>
<organism evidence="3 4">
    <name type="scientific">Dyadobacter koreensis</name>
    <dbReference type="NCBI Taxonomy" id="408657"/>
    <lineage>
        <taxon>Bacteria</taxon>
        <taxon>Pseudomonadati</taxon>
        <taxon>Bacteroidota</taxon>
        <taxon>Cytophagia</taxon>
        <taxon>Cytophagales</taxon>
        <taxon>Spirosomataceae</taxon>
        <taxon>Dyadobacter</taxon>
    </lineage>
</organism>